<comment type="caution">
    <text evidence="4">The sequence shown here is derived from an EMBL/GenBank/DDBJ whole genome shotgun (WGS) entry which is preliminary data.</text>
</comment>
<dbReference type="Proteomes" id="UP000824469">
    <property type="component" value="Unassembled WGS sequence"/>
</dbReference>
<dbReference type="GO" id="GO:0046872">
    <property type="term" value="F:metal ion binding"/>
    <property type="evidence" value="ECO:0007669"/>
    <property type="project" value="UniProtKB-KW"/>
</dbReference>
<keyword evidence="2" id="KW-0408">Iron</keyword>
<dbReference type="InterPro" id="IPR050295">
    <property type="entry name" value="Plant_2OG-oxidoreductases"/>
</dbReference>
<dbReference type="Gene3D" id="2.60.120.330">
    <property type="entry name" value="B-lactam Antibiotic, Isopenicillin N Synthase, Chain"/>
    <property type="match status" value="1"/>
</dbReference>
<proteinExistence type="predicted"/>
<evidence type="ECO:0000259" key="3">
    <source>
        <dbReference type="PROSITE" id="PS51471"/>
    </source>
</evidence>
<sequence>VWTFPSTTAQILLAHICKAGYAMNYYYNTKDDDEEEPQNARKISKAHTDLGCVTILYQDDVGGLQIRTKQGNWIDTKPLSGSFVVNLGDCSQMWSNCRYRSSEHRVVYG</sequence>
<evidence type="ECO:0000313" key="5">
    <source>
        <dbReference type="Proteomes" id="UP000824469"/>
    </source>
</evidence>
<dbReference type="PANTHER" id="PTHR47991">
    <property type="entry name" value="OXOGLUTARATE/IRON-DEPENDENT DIOXYGENASE"/>
    <property type="match status" value="1"/>
</dbReference>
<name>A0AA38CK05_TAXCH</name>
<feature type="non-terminal residue" evidence="4">
    <location>
        <position position="109"/>
    </location>
</feature>
<dbReference type="Pfam" id="PF03171">
    <property type="entry name" value="2OG-FeII_Oxy"/>
    <property type="match status" value="1"/>
</dbReference>
<protein>
    <recommendedName>
        <fullName evidence="3">Fe2OG dioxygenase domain-containing protein</fullName>
    </recommendedName>
</protein>
<feature type="domain" description="Fe2OG dioxygenase" evidence="3">
    <location>
        <begin position="13"/>
        <end position="109"/>
    </location>
</feature>
<accession>A0AA38CK05</accession>
<reference evidence="4 5" key="1">
    <citation type="journal article" date="2021" name="Nat. Plants">
        <title>The Taxus genome provides insights into paclitaxel biosynthesis.</title>
        <authorList>
            <person name="Xiong X."/>
            <person name="Gou J."/>
            <person name="Liao Q."/>
            <person name="Li Y."/>
            <person name="Zhou Q."/>
            <person name="Bi G."/>
            <person name="Li C."/>
            <person name="Du R."/>
            <person name="Wang X."/>
            <person name="Sun T."/>
            <person name="Guo L."/>
            <person name="Liang H."/>
            <person name="Lu P."/>
            <person name="Wu Y."/>
            <person name="Zhang Z."/>
            <person name="Ro D.K."/>
            <person name="Shang Y."/>
            <person name="Huang S."/>
            <person name="Yan J."/>
        </authorList>
    </citation>
    <scope>NUCLEOTIDE SEQUENCE [LARGE SCALE GENOMIC DNA]</scope>
    <source>
        <strain evidence="4">Ta-2019</strain>
    </source>
</reference>
<keyword evidence="1" id="KW-0479">Metal-binding</keyword>
<dbReference type="PRINTS" id="PR00682">
    <property type="entry name" value="IPNSYNTHASE"/>
</dbReference>
<dbReference type="InterPro" id="IPR027443">
    <property type="entry name" value="IPNS-like_sf"/>
</dbReference>
<evidence type="ECO:0000256" key="2">
    <source>
        <dbReference type="ARBA" id="ARBA00023004"/>
    </source>
</evidence>
<organism evidence="4 5">
    <name type="scientific">Taxus chinensis</name>
    <name type="common">Chinese yew</name>
    <name type="synonym">Taxus wallichiana var. chinensis</name>
    <dbReference type="NCBI Taxonomy" id="29808"/>
    <lineage>
        <taxon>Eukaryota</taxon>
        <taxon>Viridiplantae</taxon>
        <taxon>Streptophyta</taxon>
        <taxon>Embryophyta</taxon>
        <taxon>Tracheophyta</taxon>
        <taxon>Spermatophyta</taxon>
        <taxon>Pinopsida</taxon>
        <taxon>Pinidae</taxon>
        <taxon>Conifers II</taxon>
        <taxon>Cupressales</taxon>
        <taxon>Taxaceae</taxon>
        <taxon>Taxus</taxon>
    </lineage>
</organism>
<dbReference type="InterPro" id="IPR005123">
    <property type="entry name" value="Oxoglu/Fe-dep_dioxygenase_dom"/>
</dbReference>
<dbReference type="EMBL" id="JAHRHJ020000009">
    <property type="protein sequence ID" value="KAH9301995.1"/>
    <property type="molecule type" value="Genomic_DNA"/>
</dbReference>
<dbReference type="SUPFAM" id="SSF51197">
    <property type="entry name" value="Clavaminate synthase-like"/>
    <property type="match status" value="1"/>
</dbReference>
<evidence type="ECO:0000256" key="1">
    <source>
        <dbReference type="ARBA" id="ARBA00022723"/>
    </source>
</evidence>
<dbReference type="InterPro" id="IPR044861">
    <property type="entry name" value="IPNS-like_FE2OG_OXY"/>
</dbReference>
<dbReference type="AlphaFoldDB" id="A0AA38CK05"/>
<gene>
    <name evidence="4" type="ORF">KI387_013578</name>
</gene>
<dbReference type="PROSITE" id="PS51471">
    <property type="entry name" value="FE2OG_OXY"/>
    <property type="match status" value="1"/>
</dbReference>
<keyword evidence="5" id="KW-1185">Reference proteome</keyword>
<evidence type="ECO:0000313" key="4">
    <source>
        <dbReference type="EMBL" id="KAH9301995.1"/>
    </source>
</evidence>
<feature type="non-terminal residue" evidence="4">
    <location>
        <position position="1"/>
    </location>
</feature>